<keyword evidence="3 7" id="KW-0547">Nucleotide-binding</keyword>
<dbReference type="AlphaFoldDB" id="A0A0D2HKW2"/>
<evidence type="ECO:0000256" key="5">
    <source>
        <dbReference type="ARBA" id="ARBA00022917"/>
    </source>
</evidence>
<evidence type="ECO:0000256" key="6">
    <source>
        <dbReference type="ARBA" id="ARBA00023146"/>
    </source>
</evidence>
<feature type="domain" description="Methionyl/Leucyl tRNA synthetase" evidence="8">
    <location>
        <begin position="2"/>
        <end position="146"/>
    </location>
</feature>
<organism evidence="10 11">
    <name type="scientific">Dethiosulfatarculus sandiegensis</name>
    <dbReference type="NCBI Taxonomy" id="1429043"/>
    <lineage>
        <taxon>Bacteria</taxon>
        <taxon>Pseudomonadati</taxon>
        <taxon>Thermodesulfobacteriota</taxon>
        <taxon>Desulfarculia</taxon>
        <taxon>Desulfarculales</taxon>
        <taxon>Desulfarculaceae</taxon>
        <taxon>Dethiosulfatarculus</taxon>
    </lineage>
</organism>
<keyword evidence="6 7" id="KW-0030">Aminoacyl-tRNA synthetase</keyword>
<dbReference type="EMBL" id="AZAC01000062">
    <property type="protein sequence ID" value="KIX11288.1"/>
    <property type="molecule type" value="Genomic_DNA"/>
</dbReference>
<dbReference type="STRING" id="1429043.X474_25140"/>
<evidence type="ECO:0000259" key="8">
    <source>
        <dbReference type="Pfam" id="PF09334"/>
    </source>
</evidence>
<feature type="non-terminal residue" evidence="10">
    <location>
        <position position="1"/>
    </location>
</feature>
<comment type="caution">
    <text evidence="10">The sequence shown here is derived from an EMBL/GenBank/DDBJ whole genome shotgun (WGS) entry which is preliminary data.</text>
</comment>
<dbReference type="InterPro" id="IPR041872">
    <property type="entry name" value="Anticodon_Met"/>
</dbReference>
<feature type="domain" description="Methionyl-tRNA synthetase anticodon-binding" evidence="9">
    <location>
        <begin position="169"/>
        <end position="301"/>
    </location>
</feature>
<dbReference type="GO" id="GO:0005524">
    <property type="term" value="F:ATP binding"/>
    <property type="evidence" value="ECO:0007669"/>
    <property type="project" value="UniProtKB-KW"/>
</dbReference>
<dbReference type="PATRIC" id="fig|1429043.3.peg.5315"/>
<dbReference type="InterPro" id="IPR009080">
    <property type="entry name" value="tRNAsynth_Ia_anticodon-bd"/>
</dbReference>
<evidence type="ECO:0000313" key="10">
    <source>
        <dbReference type="EMBL" id="KIX11288.1"/>
    </source>
</evidence>
<sequence length="302" mass="33753">AEGHVTYVWIDALLNYITALGYGSDDPADIERFERYWPADYNFVGKDIIRFHCVIWPAMLMAAGIEPPKSVFAHGFLLTKGEKMSKSKGNAQTPASLVERFGVDAYRYYFLRDVSFGHDGSISMESMVQRYNGDLANDWGNLCSRLFNMTEKYFDGFAPAAPDLSRETDEDATMRAIAGKLPETYEDHMSRLDYSAALESAWELIKYANRYIENSAPWTLAKEGDTERLAAVLYNALEAVRISALFTAPVMPATSAEVWRRLGLGDITAVDDILQAAEWGGLSEGSPVTKGESLFPRIYDEV</sequence>
<dbReference type="PANTHER" id="PTHR43326:SF1">
    <property type="entry name" value="METHIONINE--TRNA LIGASE, MITOCHONDRIAL"/>
    <property type="match status" value="1"/>
</dbReference>
<dbReference type="Pfam" id="PF09334">
    <property type="entry name" value="tRNA-synt_1g"/>
    <property type="match status" value="1"/>
</dbReference>
<dbReference type="OrthoDB" id="9810365at2"/>
<dbReference type="Gene3D" id="1.10.730.10">
    <property type="entry name" value="Isoleucyl-tRNA Synthetase, Domain 1"/>
    <property type="match status" value="1"/>
</dbReference>
<keyword evidence="4 7" id="KW-0067">ATP-binding</keyword>
<dbReference type="SUPFAM" id="SSF47323">
    <property type="entry name" value="Anticodon-binding domain of a subclass of class I aminoacyl-tRNA synthetases"/>
    <property type="match status" value="1"/>
</dbReference>
<dbReference type="InterPro" id="IPR014729">
    <property type="entry name" value="Rossmann-like_a/b/a_fold"/>
</dbReference>
<protein>
    <recommendedName>
        <fullName evidence="1">methionine--tRNA ligase</fullName>
        <ecNumber evidence="1">6.1.1.10</ecNumber>
    </recommendedName>
</protein>
<evidence type="ECO:0000256" key="3">
    <source>
        <dbReference type="ARBA" id="ARBA00022741"/>
    </source>
</evidence>
<keyword evidence="2 7" id="KW-0436">Ligase</keyword>
<dbReference type="PANTHER" id="PTHR43326">
    <property type="entry name" value="METHIONYL-TRNA SYNTHETASE"/>
    <property type="match status" value="1"/>
</dbReference>
<name>A0A0D2HKW2_9BACT</name>
<dbReference type="CDD" id="cd07957">
    <property type="entry name" value="Anticodon_Ia_Met"/>
    <property type="match status" value="1"/>
</dbReference>
<dbReference type="GO" id="GO:0006431">
    <property type="term" value="P:methionyl-tRNA aminoacylation"/>
    <property type="evidence" value="ECO:0007669"/>
    <property type="project" value="InterPro"/>
</dbReference>
<dbReference type="InterPro" id="IPR023457">
    <property type="entry name" value="Met-tRNA_synth_2"/>
</dbReference>
<dbReference type="GO" id="GO:0004825">
    <property type="term" value="F:methionine-tRNA ligase activity"/>
    <property type="evidence" value="ECO:0007669"/>
    <property type="project" value="UniProtKB-EC"/>
</dbReference>
<accession>A0A0D2HKW2</accession>
<dbReference type="PRINTS" id="PR01041">
    <property type="entry name" value="TRNASYNTHMET"/>
</dbReference>
<evidence type="ECO:0000256" key="7">
    <source>
        <dbReference type="RuleBase" id="RU363039"/>
    </source>
</evidence>
<evidence type="ECO:0000313" key="11">
    <source>
        <dbReference type="Proteomes" id="UP000032233"/>
    </source>
</evidence>
<gene>
    <name evidence="10" type="ORF">X474_25140</name>
</gene>
<evidence type="ECO:0000259" key="9">
    <source>
        <dbReference type="Pfam" id="PF19303"/>
    </source>
</evidence>
<dbReference type="InParanoid" id="A0A0D2HKW2"/>
<dbReference type="InterPro" id="IPR033911">
    <property type="entry name" value="MetRS_core"/>
</dbReference>
<dbReference type="EC" id="6.1.1.10" evidence="1"/>
<dbReference type="Gene3D" id="3.40.50.620">
    <property type="entry name" value="HUPs"/>
    <property type="match status" value="1"/>
</dbReference>
<evidence type="ECO:0000256" key="4">
    <source>
        <dbReference type="ARBA" id="ARBA00022840"/>
    </source>
</evidence>
<dbReference type="Proteomes" id="UP000032233">
    <property type="component" value="Unassembled WGS sequence"/>
</dbReference>
<proteinExistence type="inferred from homology"/>
<keyword evidence="5 7" id="KW-0648">Protein biosynthesis</keyword>
<dbReference type="InterPro" id="IPR015413">
    <property type="entry name" value="Methionyl/Leucyl_tRNA_Synth"/>
</dbReference>
<reference evidence="10 11" key="1">
    <citation type="submission" date="2013-11" db="EMBL/GenBank/DDBJ databases">
        <title>Metagenomic analysis of a methanogenic consortium involved in long chain n-alkane degradation.</title>
        <authorList>
            <person name="Davidova I.A."/>
            <person name="Callaghan A.V."/>
            <person name="Wawrik B."/>
            <person name="Pruitt S."/>
            <person name="Marks C."/>
            <person name="Duncan K.E."/>
            <person name="Suflita J.M."/>
        </authorList>
    </citation>
    <scope>NUCLEOTIDE SEQUENCE [LARGE SCALE GENOMIC DNA]</scope>
    <source>
        <strain evidence="10 11">SPR</strain>
    </source>
</reference>
<dbReference type="SUPFAM" id="SSF52374">
    <property type="entry name" value="Nucleotidylyl transferase"/>
    <property type="match status" value="1"/>
</dbReference>
<evidence type="ECO:0000256" key="1">
    <source>
        <dbReference type="ARBA" id="ARBA00012838"/>
    </source>
</evidence>
<comment type="similarity">
    <text evidence="7">Belongs to the class-I aminoacyl-tRNA synthetase family.</text>
</comment>
<evidence type="ECO:0000256" key="2">
    <source>
        <dbReference type="ARBA" id="ARBA00022598"/>
    </source>
</evidence>
<keyword evidence="11" id="KW-1185">Reference proteome</keyword>
<dbReference type="Pfam" id="PF19303">
    <property type="entry name" value="Anticodon_3"/>
    <property type="match status" value="1"/>
</dbReference>